<dbReference type="InterPro" id="IPR035925">
    <property type="entry name" value="BSD_dom_sf"/>
</dbReference>
<dbReference type="Gene3D" id="1.10.3970.10">
    <property type="entry name" value="BSD domain"/>
    <property type="match status" value="1"/>
</dbReference>
<proteinExistence type="predicted"/>
<dbReference type="GO" id="GO:0000439">
    <property type="term" value="C:transcription factor TFIIH core complex"/>
    <property type="evidence" value="ECO:0007669"/>
    <property type="project" value="InterPro"/>
</dbReference>
<sequence length="653" mass="72998">METGGGKEAAVRSMAVGAIYKTSTKDVGTPGVLRMVRSVPPSPSPPPPHAFPPRVRASWADEDKFSFTPIDPRSSVKLNVGFRSIKNQLLAKVDASKLAPPPPLWKLCKDKGGGYLFVLGNVANREKCREFVARVLEKHQGTVPPLPKVIPEDPTASTGSEQLSVERRKKLLLEDSDLRKLHMRFIPGNVLQESEFWERRKHLLDDDANNASKQRPGLKNVMHDVRPLADGWTNTVTFTTEIIHQIFAEKPAVYRAYFDVVPKKISEKEFWKKYFRAENLVRTKNIAAAAAEAAEDEELAVFLKSDHILAKEAKLKIKQVDPTLDLDADAGDDYIHLLDHGILHDGSKVSIDTDGELAWRTLSQDLNRHAAVVLEGGSSESYCSVADDSIHERLAKVARMTEIEDLQAPQNLQYAPLCIKDPREYFDSRQAHALRSLGSSSDVNKGQDYSLSTDDVFCRLMYQVSSIELHKLNCHADHSNVALKVINELDQMISRARRCNLRNPHGNLLGRLPLRTQDELMDHWTAIQELLHHFWSEYSITSPVLSNKVYIAKTGPKDQGCNDTDISKSADIDDGLLVAWIRCIIGAICDLQDIKESAQPDLRHEISQLVKPMTQALDAAFSYDLEQQQESLSPGTNPTGFEPRRKSSGLACR</sequence>
<evidence type="ECO:0000256" key="1">
    <source>
        <dbReference type="SAM" id="MobiDB-lite"/>
    </source>
</evidence>
<dbReference type="AlphaFoldDB" id="A0A5J9W3R8"/>
<feature type="domain" description="BSD" evidence="2">
    <location>
        <begin position="241"/>
        <end position="282"/>
    </location>
</feature>
<feature type="non-terminal residue" evidence="3">
    <location>
        <position position="1"/>
    </location>
</feature>
<dbReference type="OrthoDB" id="360521at2759"/>
<dbReference type="Gene3D" id="6.10.140.1200">
    <property type="match status" value="1"/>
</dbReference>
<feature type="region of interest" description="Disordered" evidence="1">
    <location>
        <begin position="628"/>
        <end position="653"/>
    </location>
</feature>
<dbReference type="InterPro" id="IPR027079">
    <property type="entry name" value="Tfb1/GTF2H1"/>
</dbReference>
<feature type="compositionally biased region" description="Polar residues" evidence="1">
    <location>
        <begin position="628"/>
        <end position="639"/>
    </location>
</feature>
<accession>A0A5J9W3R8</accession>
<dbReference type="InterPro" id="IPR005607">
    <property type="entry name" value="BSD_dom"/>
</dbReference>
<dbReference type="EMBL" id="RWGY01000005">
    <property type="protein sequence ID" value="TVU42788.1"/>
    <property type="molecule type" value="Genomic_DNA"/>
</dbReference>
<dbReference type="Proteomes" id="UP000324897">
    <property type="component" value="Unassembled WGS sequence"/>
</dbReference>
<dbReference type="GO" id="GO:0006351">
    <property type="term" value="P:DNA-templated transcription"/>
    <property type="evidence" value="ECO:0007669"/>
    <property type="project" value="InterPro"/>
</dbReference>
<dbReference type="Pfam" id="PF03909">
    <property type="entry name" value="BSD"/>
    <property type="match status" value="1"/>
</dbReference>
<comment type="caution">
    <text evidence="3">The sequence shown here is derived from an EMBL/GenBank/DDBJ whole genome shotgun (WGS) entry which is preliminary data.</text>
</comment>
<name>A0A5J9W3R8_9POAL</name>
<dbReference type="GO" id="GO:0006289">
    <property type="term" value="P:nucleotide-excision repair"/>
    <property type="evidence" value="ECO:0007669"/>
    <property type="project" value="InterPro"/>
</dbReference>
<organism evidence="3 4">
    <name type="scientific">Eragrostis curvula</name>
    <name type="common">weeping love grass</name>
    <dbReference type="NCBI Taxonomy" id="38414"/>
    <lineage>
        <taxon>Eukaryota</taxon>
        <taxon>Viridiplantae</taxon>
        <taxon>Streptophyta</taxon>
        <taxon>Embryophyta</taxon>
        <taxon>Tracheophyta</taxon>
        <taxon>Spermatophyta</taxon>
        <taxon>Magnoliopsida</taxon>
        <taxon>Liliopsida</taxon>
        <taxon>Poales</taxon>
        <taxon>Poaceae</taxon>
        <taxon>PACMAD clade</taxon>
        <taxon>Chloridoideae</taxon>
        <taxon>Eragrostideae</taxon>
        <taxon>Eragrostidinae</taxon>
        <taxon>Eragrostis</taxon>
    </lineage>
</organism>
<gene>
    <name evidence="3" type="ORF">EJB05_09210</name>
</gene>
<dbReference type="SMART" id="SM00751">
    <property type="entry name" value="BSD"/>
    <property type="match status" value="2"/>
</dbReference>
<dbReference type="PROSITE" id="PS50858">
    <property type="entry name" value="BSD"/>
    <property type="match status" value="2"/>
</dbReference>
<dbReference type="SUPFAM" id="SSF140383">
    <property type="entry name" value="BSD domain-like"/>
    <property type="match status" value="2"/>
</dbReference>
<evidence type="ECO:0000259" key="2">
    <source>
        <dbReference type="PROSITE" id="PS50858"/>
    </source>
</evidence>
<dbReference type="Gramene" id="TVU42788">
    <property type="protein sequence ID" value="TVU42788"/>
    <property type="gene ID" value="EJB05_09210"/>
</dbReference>
<keyword evidence="4" id="KW-1185">Reference proteome</keyword>
<dbReference type="PANTHER" id="PTHR12856">
    <property type="entry name" value="TRANSCRIPTION INITIATION FACTOR IIH-RELATED"/>
    <property type="match status" value="1"/>
</dbReference>
<evidence type="ECO:0000313" key="4">
    <source>
        <dbReference type="Proteomes" id="UP000324897"/>
    </source>
</evidence>
<feature type="domain" description="BSD" evidence="2">
    <location>
        <begin position="161"/>
        <end position="208"/>
    </location>
</feature>
<protein>
    <recommendedName>
        <fullName evidence="2">BSD domain-containing protein</fullName>
    </recommendedName>
</protein>
<reference evidence="3 4" key="1">
    <citation type="journal article" date="2019" name="Sci. Rep.">
        <title>A high-quality genome of Eragrostis curvula grass provides insights into Poaceae evolution and supports new strategies to enhance forage quality.</title>
        <authorList>
            <person name="Carballo J."/>
            <person name="Santos B.A.C.M."/>
            <person name="Zappacosta D."/>
            <person name="Garbus I."/>
            <person name="Selva J.P."/>
            <person name="Gallo C.A."/>
            <person name="Diaz A."/>
            <person name="Albertini E."/>
            <person name="Caccamo M."/>
            <person name="Echenique V."/>
        </authorList>
    </citation>
    <scope>NUCLEOTIDE SEQUENCE [LARGE SCALE GENOMIC DNA]</scope>
    <source>
        <strain evidence="4">cv. Victoria</strain>
        <tissue evidence="3">Leaf</tissue>
    </source>
</reference>
<evidence type="ECO:0000313" key="3">
    <source>
        <dbReference type="EMBL" id="TVU42788.1"/>
    </source>
</evidence>